<comment type="caution">
    <text evidence="2">The sequence shown here is derived from an EMBL/GenBank/DDBJ whole genome shotgun (WGS) entry which is preliminary data.</text>
</comment>
<evidence type="ECO:0000313" key="2">
    <source>
        <dbReference type="EMBL" id="KKN35002.1"/>
    </source>
</evidence>
<organism evidence="2">
    <name type="scientific">marine sediment metagenome</name>
    <dbReference type="NCBI Taxonomy" id="412755"/>
    <lineage>
        <taxon>unclassified sequences</taxon>
        <taxon>metagenomes</taxon>
        <taxon>ecological metagenomes</taxon>
    </lineage>
</organism>
<keyword evidence="1" id="KW-0812">Transmembrane</keyword>
<proteinExistence type="predicted"/>
<reference evidence="2" key="1">
    <citation type="journal article" date="2015" name="Nature">
        <title>Complex archaea that bridge the gap between prokaryotes and eukaryotes.</title>
        <authorList>
            <person name="Spang A."/>
            <person name="Saw J.H."/>
            <person name="Jorgensen S.L."/>
            <person name="Zaremba-Niedzwiedzka K."/>
            <person name="Martijn J."/>
            <person name="Lind A.E."/>
            <person name="van Eijk R."/>
            <person name="Schleper C."/>
            <person name="Guy L."/>
            <person name="Ettema T.J."/>
        </authorList>
    </citation>
    <scope>NUCLEOTIDE SEQUENCE</scope>
</reference>
<accession>A0A0F9QDA8</accession>
<dbReference type="AlphaFoldDB" id="A0A0F9QDA8"/>
<name>A0A0F9QDA8_9ZZZZ</name>
<keyword evidence="1" id="KW-0472">Membrane</keyword>
<keyword evidence="1" id="KW-1133">Transmembrane helix</keyword>
<dbReference type="EMBL" id="LAZR01002069">
    <property type="protein sequence ID" value="KKN35002.1"/>
    <property type="molecule type" value="Genomic_DNA"/>
</dbReference>
<feature type="transmembrane region" description="Helical" evidence="1">
    <location>
        <begin position="6"/>
        <end position="23"/>
    </location>
</feature>
<protein>
    <submittedName>
        <fullName evidence="2">Uncharacterized protein</fullName>
    </submittedName>
</protein>
<gene>
    <name evidence="2" type="ORF">LCGC14_0787920</name>
</gene>
<feature type="transmembrane region" description="Helical" evidence="1">
    <location>
        <begin position="28"/>
        <end position="43"/>
    </location>
</feature>
<evidence type="ECO:0000256" key="1">
    <source>
        <dbReference type="SAM" id="Phobius"/>
    </source>
</evidence>
<sequence>MKEWAEAFGVAILFIAGAVVMLLVKLRWFWLALVVAILVVPVLT</sequence>